<organism evidence="1 2">
    <name type="scientific">Saguinus oedipus</name>
    <name type="common">Cotton-top tamarin</name>
    <name type="synonym">Oedipomidas oedipus</name>
    <dbReference type="NCBI Taxonomy" id="9490"/>
    <lineage>
        <taxon>Eukaryota</taxon>
        <taxon>Metazoa</taxon>
        <taxon>Chordata</taxon>
        <taxon>Craniata</taxon>
        <taxon>Vertebrata</taxon>
        <taxon>Euteleostomi</taxon>
        <taxon>Mammalia</taxon>
        <taxon>Eutheria</taxon>
        <taxon>Euarchontoglires</taxon>
        <taxon>Primates</taxon>
        <taxon>Haplorrhini</taxon>
        <taxon>Platyrrhini</taxon>
        <taxon>Cebidae</taxon>
        <taxon>Callitrichinae</taxon>
        <taxon>Saguinus</taxon>
    </lineage>
</organism>
<evidence type="ECO:0000313" key="2">
    <source>
        <dbReference type="Proteomes" id="UP001266305"/>
    </source>
</evidence>
<protein>
    <submittedName>
        <fullName evidence="1">Uncharacterized protein</fullName>
    </submittedName>
</protein>
<dbReference type="Proteomes" id="UP001266305">
    <property type="component" value="Unassembled WGS sequence"/>
</dbReference>
<sequence length="56" mass="6416">AMACQDSSETSLLPRLQAAGWTFKTRFIHHLCHQPHQVVTWLPNMMAFQLHTVPSD</sequence>
<dbReference type="EMBL" id="JASSZA010000001">
    <property type="protein sequence ID" value="KAK2119067.1"/>
    <property type="molecule type" value="Genomic_DNA"/>
</dbReference>
<reference evidence="1 2" key="1">
    <citation type="submission" date="2023-05" db="EMBL/GenBank/DDBJ databases">
        <title>B98-5 Cell Line De Novo Hybrid Assembly: An Optical Mapping Approach.</title>
        <authorList>
            <person name="Kananen K."/>
            <person name="Auerbach J.A."/>
            <person name="Kautto E."/>
            <person name="Blachly J.S."/>
        </authorList>
    </citation>
    <scope>NUCLEOTIDE SEQUENCE [LARGE SCALE GENOMIC DNA]</scope>
    <source>
        <strain evidence="1">B95-8</strain>
        <tissue evidence="1">Cell line</tissue>
    </source>
</reference>
<keyword evidence="2" id="KW-1185">Reference proteome</keyword>
<feature type="non-terminal residue" evidence="1">
    <location>
        <position position="1"/>
    </location>
</feature>
<evidence type="ECO:0000313" key="1">
    <source>
        <dbReference type="EMBL" id="KAK2119067.1"/>
    </source>
</evidence>
<name>A0ABQ9WBT6_SAGOE</name>
<comment type="caution">
    <text evidence="1">The sequence shown here is derived from an EMBL/GenBank/DDBJ whole genome shotgun (WGS) entry which is preliminary data.</text>
</comment>
<gene>
    <name evidence="1" type="ORF">P7K49_000453</name>
</gene>
<accession>A0ABQ9WBT6</accession>
<proteinExistence type="predicted"/>